<dbReference type="PANTHER" id="PTHR30037:SF4">
    <property type="entry name" value="DNA-3-METHYLADENINE GLYCOSYLASE I"/>
    <property type="match status" value="1"/>
</dbReference>
<dbReference type="GO" id="GO:0008725">
    <property type="term" value="F:DNA-3-methyladenine glycosylase activity"/>
    <property type="evidence" value="ECO:0007669"/>
    <property type="project" value="UniProtKB-EC"/>
</dbReference>
<keyword evidence="1" id="KW-0378">Hydrolase</keyword>
<dbReference type="InterPro" id="IPR052891">
    <property type="entry name" value="DNA-3mA_glycosylase"/>
</dbReference>
<dbReference type="EC" id="3.2.2.20" evidence="1"/>
<reference evidence="1 2" key="1">
    <citation type="submission" date="2023-07" db="EMBL/GenBank/DDBJ databases">
        <title>Sequencing the genomes of 1000 actinobacteria strains.</title>
        <authorList>
            <person name="Klenk H.-P."/>
        </authorList>
    </citation>
    <scope>NUCLEOTIDE SEQUENCE [LARGE SCALE GENOMIC DNA]</scope>
    <source>
        <strain evidence="1 2">DSM 44508</strain>
    </source>
</reference>
<gene>
    <name evidence="1" type="ORF">J2S37_000889</name>
</gene>
<proteinExistence type="predicted"/>
<evidence type="ECO:0000313" key="1">
    <source>
        <dbReference type="EMBL" id="MDR7354351.1"/>
    </source>
</evidence>
<dbReference type="Pfam" id="PF03352">
    <property type="entry name" value="Adenine_glyco"/>
    <property type="match status" value="1"/>
</dbReference>
<dbReference type="SUPFAM" id="SSF48150">
    <property type="entry name" value="DNA-glycosylase"/>
    <property type="match status" value="1"/>
</dbReference>
<dbReference type="InterPro" id="IPR011257">
    <property type="entry name" value="DNA_glycosylase"/>
</dbReference>
<dbReference type="PANTHER" id="PTHR30037">
    <property type="entry name" value="DNA-3-METHYLADENINE GLYCOSYLASE 1"/>
    <property type="match status" value="1"/>
</dbReference>
<evidence type="ECO:0000313" key="2">
    <source>
        <dbReference type="Proteomes" id="UP001183619"/>
    </source>
</evidence>
<accession>A0ABU2B7G8</accession>
<dbReference type="InterPro" id="IPR005019">
    <property type="entry name" value="Adenine_glyco"/>
</dbReference>
<comment type="caution">
    <text evidence="1">The sequence shown here is derived from an EMBL/GenBank/DDBJ whole genome shotgun (WGS) entry which is preliminary data.</text>
</comment>
<dbReference type="Proteomes" id="UP001183619">
    <property type="component" value="Unassembled WGS sequence"/>
</dbReference>
<keyword evidence="1" id="KW-0326">Glycosidase</keyword>
<sequence length="211" mass="23349">MTKTHQITTAQTPELTAAGLVYCEDGLIRPTWAATDSLLKDYYDHEWGKPVTDEHGVFERLCLEGMQAGLSWKTILNKREAFRDAFCHFDPEKIAAFGEAELNALMDNREILRNRRKLTAIITNARATLALRGSEHKNLNTHIWSFAPTNHTPPASAAAIPTATAESHAMATSLKRLGFTFVGPITCYALMQAIGIVNDRIIGASPLQHPH</sequence>
<dbReference type="RefSeq" id="WP_277103465.1">
    <property type="nucleotide sequence ID" value="NZ_BAAAJS010000079.1"/>
</dbReference>
<organism evidence="1 2">
    <name type="scientific">Corynebacterium felinum</name>
    <dbReference type="NCBI Taxonomy" id="131318"/>
    <lineage>
        <taxon>Bacteria</taxon>
        <taxon>Bacillati</taxon>
        <taxon>Actinomycetota</taxon>
        <taxon>Actinomycetes</taxon>
        <taxon>Mycobacteriales</taxon>
        <taxon>Corynebacteriaceae</taxon>
        <taxon>Corynebacterium</taxon>
    </lineage>
</organism>
<protein>
    <submittedName>
        <fullName evidence="1">DNA-3-methyladenine glycosylase I</fullName>
        <ecNumber evidence="1">3.2.2.20</ecNumber>
    </submittedName>
</protein>
<keyword evidence="2" id="KW-1185">Reference proteome</keyword>
<dbReference type="EMBL" id="JAVDYF010000001">
    <property type="protein sequence ID" value="MDR7354351.1"/>
    <property type="molecule type" value="Genomic_DNA"/>
</dbReference>
<dbReference type="Gene3D" id="1.10.340.30">
    <property type="entry name" value="Hypothetical protein, domain 2"/>
    <property type="match status" value="1"/>
</dbReference>
<name>A0ABU2B7G8_9CORY</name>